<evidence type="ECO:0000313" key="1">
    <source>
        <dbReference type="EMBL" id="EBS6378597.1"/>
    </source>
</evidence>
<protein>
    <submittedName>
        <fullName evidence="1">Uncharacterized protein</fullName>
    </submittedName>
</protein>
<dbReference type="Proteomes" id="UP000839609">
    <property type="component" value="Unassembled WGS sequence"/>
</dbReference>
<proteinExistence type="predicted"/>
<dbReference type="EMBL" id="AAGWDL010000014">
    <property type="protein sequence ID" value="EBS6378597.1"/>
    <property type="molecule type" value="Genomic_DNA"/>
</dbReference>
<evidence type="ECO:0000313" key="5">
    <source>
        <dbReference type="EMBL" id="ECB0584872.1"/>
    </source>
</evidence>
<dbReference type="EMBL" id="AAHJAA010000105">
    <property type="protein sequence ID" value="EBW7077102.1"/>
    <property type="molecule type" value="Genomic_DNA"/>
</dbReference>
<evidence type="ECO:0000313" key="4">
    <source>
        <dbReference type="EMBL" id="ECA7101722.1"/>
    </source>
</evidence>
<dbReference type="EMBL" id="AAHSKH010000008">
    <property type="protein sequence ID" value="EBZ8333407.1"/>
    <property type="molecule type" value="Genomic_DNA"/>
</dbReference>
<organism evidence="1">
    <name type="scientific">Salmonella enterica subsp. enterica serovar Indiana</name>
    <dbReference type="NCBI Taxonomy" id="286783"/>
    <lineage>
        <taxon>Bacteria</taxon>
        <taxon>Pseudomonadati</taxon>
        <taxon>Pseudomonadota</taxon>
        <taxon>Gammaproteobacteria</taxon>
        <taxon>Enterobacterales</taxon>
        <taxon>Enterobacteriaceae</taxon>
        <taxon>Salmonella</taxon>
    </lineage>
</organism>
<evidence type="ECO:0000313" key="2">
    <source>
        <dbReference type="EMBL" id="EBW7077102.1"/>
    </source>
</evidence>
<dbReference type="AlphaFoldDB" id="A0A5I0DEC7"/>
<reference evidence="1" key="1">
    <citation type="submission" date="2018-09" db="EMBL/GenBank/DDBJ databases">
        <authorList>
            <person name="Ashton P.M."/>
            <person name="Dallman T."/>
            <person name="Nair S."/>
            <person name="De Pinna E."/>
            <person name="Peters T."/>
            <person name="Grant K."/>
        </authorList>
    </citation>
    <scope>NUCLEOTIDE SEQUENCE [LARGE SCALE GENOMIC DNA]</scope>
    <source>
        <strain evidence="2">382836</strain>
        <strain evidence="5">553265</strain>
        <strain evidence="1">599586</strain>
        <strain evidence="3">636274</strain>
        <strain evidence="4">661039</strain>
    </source>
</reference>
<sequence>MKNIHSVTDKALYDALNQKQITLNEIQDLFLERGTIICKKTPRKELARNYSRMTHDYYDHQKIATLLGSQTRTEKITCVRIEADIDKKGIIEAAEKLKKEITEQDDYCKIIVDGSRVLINIRYLSTNYGKSDFKQAINKEALIEIEPLDNGYSIRRPDNENLEDYEELLLGHISTIQSEQADEDSNLDLNINEISLSHITSPDVRTSFFDKLIRTLDGYELLDVTDAYVYHPKPETLEAEDGNTETGVHVSRAALKGEGVLQSDELSDLYDRDFYIWKIKWKVKEKLADPDIFELEAQFGDPLNCTNFSYLVKGVRKYKANGQYFSKPQKLSGREAERFNKLIENRAYSIIIEIS</sequence>
<name>A0A5I0DEC7_SALET</name>
<dbReference type="EMBL" id="AAHWIV010000012">
    <property type="protein sequence ID" value="ECB0584872.1"/>
    <property type="molecule type" value="Genomic_DNA"/>
</dbReference>
<gene>
    <name evidence="1" type="ORF">D4X88_15080</name>
    <name evidence="2" type="ORF">DQC01_19450</name>
    <name evidence="3" type="ORF">EGU88_13125</name>
    <name evidence="4" type="ORF">EO253_14970</name>
    <name evidence="5" type="ORF">EUV76_13025</name>
</gene>
<dbReference type="EMBL" id="AAHVGF010000014">
    <property type="protein sequence ID" value="ECA7101722.1"/>
    <property type="molecule type" value="Genomic_DNA"/>
</dbReference>
<comment type="caution">
    <text evidence="1">The sequence shown here is derived from an EMBL/GenBank/DDBJ whole genome shotgun (WGS) entry which is preliminary data.</text>
</comment>
<evidence type="ECO:0000313" key="3">
    <source>
        <dbReference type="EMBL" id="EBZ8333407.1"/>
    </source>
</evidence>
<accession>A0A5I0DEC7</accession>